<organism evidence="2 3">
    <name type="scientific">Allokutzneria multivorans</name>
    <dbReference type="NCBI Taxonomy" id="1142134"/>
    <lineage>
        <taxon>Bacteria</taxon>
        <taxon>Bacillati</taxon>
        <taxon>Actinomycetota</taxon>
        <taxon>Actinomycetes</taxon>
        <taxon>Pseudonocardiales</taxon>
        <taxon>Pseudonocardiaceae</taxon>
        <taxon>Allokutzneria</taxon>
    </lineage>
</organism>
<evidence type="ECO:0000313" key="2">
    <source>
        <dbReference type="EMBL" id="GAA4032132.1"/>
    </source>
</evidence>
<keyword evidence="1" id="KW-1133">Transmembrane helix</keyword>
<feature type="transmembrane region" description="Helical" evidence="1">
    <location>
        <begin position="44"/>
        <end position="62"/>
    </location>
</feature>
<keyword evidence="1" id="KW-0472">Membrane</keyword>
<reference evidence="3" key="1">
    <citation type="journal article" date="2019" name="Int. J. Syst. Evol. Microbiol.">
        <title>The Global Catalogue of Microorganisms (GCM) 10K type strain sequencing project: providing services to taxonomists for standard genome sequencing and annotation.</title>
        <authorList>
            <consortium name="The Broad Institute Genomics Platform"/>
            <consortium name="The Broad Institute Genome Sequencing Center for Infectious Disease"/>
            <person name="Wu L."/>
            <person name="Ma J."/>
        </authorList>
    </citation>
    <scope>NUCLEOTIDE SEQUENCE [LARGE SCALE GENOMIC DNA]</scope>
    <source>
        <strain evidence="3">JCM 17342</strain>
    </source>
</reference>
<dbReference type="RefSeq" id="WP_344883991.1">
    <property type="nucleotide sequence ID" value="NZ_BAABAL010000020.1"/>
</dbReference>
<keyword evidence="3" id="KW-1185">Reference proteome</keyword>
<evidence type="ECO:0000313" key="3">
    <source>
        <dbReference type="Proteomes" id="UP001501747"/>
    </source>
</evidence>
<accession>A0ABP7TW19</accession>
<feature type="transmembrane region" description="Helical" evidence="1">
    <location>
        <begin position="16"/>
        <end position="38"/>
    </location>
</feature>
<comment type="caution">
    <text evidence="2">The sequence shown here is derived from an EMBL/GenBank/DDBJ whole genome shotgun (WGS) entry which is preliminary data.</text>
</comment>
<proteinExistence type="predicted"/>
<evidence type="ECO:0000256" key="1">
    <source>
        <dbReference type="SAM" id="Phobius"/>
    </source>
</evidence>
<keyword evidence="1" id="KW-0812">Transmembrane</keyword>
<sequence length="203" mass="21517">MIALDLLPPELLRRRAFLVGFVGGLLAALLGALVSLLVDPVAGLVLFLLLSLPPSLFSFAEARKRTWLDGRVLTVRGLGTTSADLGAVTDLGVLVSQAKGLRTVNLLISAGGRTLSVGLAIYADDRMRELEPLALRKLADALIATGEPYALLFAELLVAQLRADAREASLEERPLFTLAAVAEPGRLAQRIGSDVVSKVVARD</sequence>
<name>A0ABP7TW19_9PSEU</name>
<dbReference type="EMBL" id="BAABAL010000020">
    <property type="protein sequence ID" value="GAA4032132.1"/>
    <property type="molecule type" value="Genomic_DNA"/>
</dbReference>
<dbReference type="Proteomes" id="UP001501747">
    <property type="component" value="Unassembled WGS sequence"/>
</dbReference>
<protein>
    <submittedName>
        <fullName evidence="2">Uncharacterized protein</fullName>
    </submittedName>
</protein>
<gene>
    <name evidence="2" type="ORF">GCM10022247_66490</name>
</gene>